<feature type="region of interest" description="Disordered" evidence="1">
    <location>
        <begin position="1"/>
        <end position="43"/>
    </location>
</feature>
<accession>A0A0F9UCH0</accession>
<name>A0A0F9UCH0_9ZZZZ</name>
<gene>
    <name evidence="2" type="ORF">LCGC14_0240010</name>
</gene>
<proteinExistence type="predicted"/>
<evidence type="ECO:0000256" key="1">
    <source>
        <dbReference type="SAM" id="MobiDB-lite"/>
    </source>
</evidence>
<feature type="compositionally biased region" description="Basic and acidic residues" evidence="1">
    <location>
        <begin position="17"/>
        <end position="34"/>
    </location>
</feature>
<protein>
    <submittedName>
        <fullName evidence="2">Uncharacterized protein</fullName>
    </submittedName>
</protein>
<sequence length="114" mass="13033">MITEDKSNVKSMSSDKLSNKDLKSQVNAKEKDSNEEIGNPVNNGGVAVAKNDLHLEEQWLAIRDEYLSHFPETKDMAIDYEQNNIKSLITDIANKRQKTIQEIKDEIINWTAKK</sequence>
<organism evidence="2">
    <name type="scientific">marine sediment metagenome</name>
    <dbReference type="NCBI Taxonomy" id="412755"/>
    <lineage>
        <taxon>unclassified sequences</taxon>
        <taxon>metagenomes</taxon>
        <taxon>ecological metagenomes</taxon>
    </lineage>
</organism>
<reference evidence="2" key="1">
    <citation type="journal article" date="2015" name="Nature">
        <title>Complex archaea that bridge the gap between prokaryotes and eukaryotes.</title>
        <authorList>
            <person name="Spang A."/>
            <person name="Saw J.H."/>
            <person name="Jorgensen S.L."/>
            <person name="Zaremba-Niedzwiedzka K."/>
            <person name="Martijn J."/>
            <person name="Lind A.E."/>
            <person name="van Eijk R."/>
            <person name="Schleper C."/>
            <person name="Guy L."/>
            <person name="Ettema T.J."/>
        </authorList>
    </citation>
    <scope>NUCLEOTIDE SEQUENCE</scope>
</reference>
<dbReference type="AlphaFoldDB" id="A0A0F9UCH0"/>
<evidence type="ECO:0000313" key="2">
    <source>
        <dbReference type="EMBL" id="KKN89344.1"/>
    </source>
</evidence>
<dbReference type="EMBL" id="LAZR01000120">
    <property type="protein sequence ID" value="KKN89344.1"/>
    <property type="molecule type" value="Genomic_DNA"/>
</dbReference>
<comment type="caution">
    <text evidence="2">The sequence shown here is derived from an EMBL/GenBank/DDBJ whole genome shotgun (WGS) entry which is preliminary data.</text>
</comment>